<dbReference type="AlphaFoldDB" id="A0A175R9M2"/>
<evidence type="ECO:0000256" key="3">
    <source>
        <dbReference type="ARBA" id="ARBA00022692"/>
    </source>
</evidence>
<evidence type="ECO:0000313" key="7">
    <source>
        <dbReference type="EMBL" id="KTQ95991.1"/>
    </source>
</evidence>
<dbReference type="PIRSF" id="PIRSF005859">
    <property type="entry name" value="PBR"/>
    <property type="match status" value="1"/>
</dbReference>
<sequence>MKSVLSLVVFLAVSLGGGAWIGTIARPDGWYRHLAKPWFNPPDWIFAPVWSVLYVLIALAGWRIWQSKNRKALSAWVIQMALNFLWPPLFFNAHATLPALVVILGLLASILIFLGRTGERDRFAFWCFVPYAMWVAYASLLNAAILKLNG</sequence>
<dbReference type="PANTHER" id="PTHR10057">
    <property type="entry name" value="PERIPHERAL-TYPE BENZODIAZEPINE RECEPTOR"/>
    <property type="match status" value="1"/>
</dbReference>
<comment type="caution">
    <text evidence="7">The sequence shown here is derived from an EMBL/GenBank/DDBJ whole genome shotgun (WGS) entry which is preliminary data.</text>
</comment>
<dbReference type="eggNOG" id="COG3476">
    <property type="taxonomic scope" value="Bacteria"/>
</dbReference>
<proteinExistence type="inferred from homology"/>
<dbReference type="Pfam" id="PF03073">
    <property type="entry name" value="TspO_MBR"/>
    <property type="match status" value="1"/>
</dbReference>
<dbReference type="GO" id="GO:0016020">
    <property type="term" value="C:membrane"/>
    <property type="evidence" value="ECO:0007669"/>
    <property type="project" value="UniProtKB-SubCell"/>
</dbReference>
<feature type="transmembrane region" description="Helical" evidence="6">
    <location>
        <begin position="123"/>
        <end position="145"/>
    </location>
</feature>
<evidence type="ECO:0000313" key="8">
    <source>
        <dbReference type="Proteomes" id="UP000078272"/>
    </source>
</evidence>
<dbReference type="Gene3D" id="1.20.1260.100">
    <property type="entry name" value="TspO/MBR protein"/>
    <property type="match status" value="1"/>
</dbReference>
<keyword evidence="5 6" id="KW-0472">Membrane</keyword>
<name>A0A175R9M2_9HYPH</name>
<dbReference type="Proteomes" id="UP000078272">
    <property type="component" value="Unassembled WGS sequence"/>
</dbReference>
<keyword evidence="4 6" id="KW-1133">Transmembrane helix</keyword>
<dbReference type="InterPro" id="IPR004307">
    <property type="entry name" value="TspO_MBR"/>
</dbReference>
<feature type="transmembrane region" description="Helical" evidence="6">
    <location>
        <begin position="72"/>
        <end position="89"/>
    </location>
</feature>
<dbReference type="CDD" id="cd15904">
    <property type="entry name" value="TSPO_MBR"/>
    <property type="match status" value="1"/>
</dbReference>
<dbReference type="OrthoDB" id="9795496at2"/>
<comment type="subcellular location">
    <subcellularLocation>
        <location evidence="1">Membrane</location>
        <topology evidence="1">Multi-pass membrane protein</topology>
    </subcellularLocation>
</comment>
<dbReference type="FunFam" id="1.20.1260.100:FF:000001">
    <property type="entry name" value="translocator protein 2"/>
    <property type="match status" value="1"/>
</dbReference>
<evidence type="ECO:0000256" key="1">
    <source>
        <dbReference type="ARBA" id="ARBA00004141"/>
    </source>
</evidence>
<feature type="transmembrane region" description="Helical" evidence="6">
    <location>
        <begin position="45"/>
        <end position="65"/>
    </location>
</feature>
<organism evidence="7 8">
    <name type="scientific">Aureimonas ureilytica</name>
    <dbReference type="NCBI Taxonomy" id="401562"/>
    <lineage>
        <taxon>Bacteria</taxon>
        <taxon>Pseudomonadati</taxon>
        <taxon>Pseudomonadota</taxon>
        <taxon>Alphaproteobacteria</taxon>
        <taxon>Hyphomicrobiales</taxon>
        <taxon>Aurantimonadaceae</taxon>
        <taxon>Aureimonas</taxon>
    </lineage>
</organism>
<evidence type="ECO:0000256" key="2">
    <source>
        <dbReference type="ARBA" id="ARBA00007524"/>
    </source>
</evidence>
<dbReference type="PATRIC" id="fig|401562.3.peg.1174"/>
<protein>
    <submittedName>
        <fullName evidence="7">CrtK/TspO family sensor protein</fullName>
    </submittedName>
</protein>
<dbReference type="GO" id="GO:0033013">
    <property type="term" value="P:tetrapyrrole metabolic process"/>
    <property type="evidence" value="ECO:0007669"/>
    <property type="project" value="UniProtKB-ARBA"/>
</dbReference>
<evidence type="ECO:0000256" key="4">
    <source>
        <dbReference type="ARBA" id="ARBA00022989"/>
    </source>
</evidence>
<dbReference type="STRING" id="401562.NS365_10465"/>
<dbReference type="RefSeq" id="WP_058634696.1">
    <property type="nucleotide sequence ID" value="NZ_LDPZ01000018.1"/>
</dbReference>
<comment type="similarity">
    <text evidence="2">Belongs to the TspO/BZRP family.</text>
</comment>
<gene>
    <name evidence="7" type="ORF">NS226_08920</name>
</gene>
<keyword evidence="3 6" id="KW-0812">Transmembrane</keyword>
<feature type="transmembrane region" description="Helical" evidence="6">
    <location>
        <begin position="95"/>
        <end position="114"/>
    </location>
</feature>
<evidence type="ECO:0000256" key="6">
    <source>
        <dbReference type="SAM" id="Phobius"/>
    </source>
</evidence>
<dbReference type="EMBL" id="LDPZ01000018">
    <property type="protein sequence ID" value="KTQ95991.1"/>
    <property type="molecule type" value="Genomic_DNA"/>
</dbReference>
<dbReference type="PANTHER" id="PTHR10057:SF0">
    <property type="entry name" value="TRANSLOCATOR PROTEIN"/>
    <property type="match status" value="1"/>
</dbReference>
<accession>A0A175R9M2</accession>
<dbReference type="InterPro" id="IPR038330">
    <property type="entry name" value="TspO/MBR-related_sf"/>
</dbReference>
<reference evidence="7 8" key="1">
    <citation type="journal article" date="2016" name="Front. Microbiol.">
        <title>Genomic Resource of Rice Seed Associated Bacteria.</title>
        <authorList>
            <person name="Midha S."/>
            <person name="Bansal K."/>
            <person name="Sharma S."/>
            <person name="Kumar N."/>
            <person name="Patil P.P."/>
            <person name="Chaudhry V."/>
            <person name="Patil P.B."/>
        </authorList>
    </citation>
    <scope>NUCLEOTIDE SEQUENCE [LARGE SCALE GENOMIC DNA]</scope>
    <source>
        <strain evidence="7 8">NS226</strain>
    </source>
</reference>
<evidence type="ECO:0000256" key="5">
    <source>
        <dbReference type="ARBA" id="ARBA00023136"/>
    </source>
</evidence>